<organism evidence="1 2">
    <name type="scientific">[Myrmecia] bisecta</name>
    <dbReference type="NCBI Taxonomy" id="41462"/>
    <lineage>
        <taxon>Eukaryota</taxon>
        <taxon>Viridiplantae</taxon>
        <taxon>Chlorophyta</taxon>
        <taxon>core chlorophytes</taxon>
        <taxon>Trebouxiophyceae</taxon>
        <taxon>Trebouxiales</taxon>
        <taxon>Trebouxiaceae</taxon>
        <taxon>Myrmecia</taxon>
    </lineage>
</organism>
<keyword evidence="2" id="KW-1185">Reference proteome</keyword>
<evidence type="ECO:0000313" key="1">
    <source>
        <dbReference type="EMBL" id="KAK9809946.1"/>
    </source>
</evidence>
<accession>A0AAW1PKE2</accession>
<dbReference type="AlphaFoldDB" id="A0AAW1PKE2"/>
<dbReference type="Proteomes" id="UP001489004">
    <property type="component" value="Unassembled WGS sequence"/>
</dbReference>
<evidence type="ECO:0000313" key="2">
    <source>
        <dbReference type="Proteomes" id="UP001489004"/>
    </source>
</evidence>
<reference evidence="1 2" key="1">
    <citation type="journal article" date="2024" name="Nat. Commun.">
        <title>Phylogenomics reveals the evolutionary origins of lichenization in chlorophyte algae.</title>
        <authorList>
            <person name="Puginier C."/>
            <person name="Libourel C."/>
            <person name="Otte J."/>
            <person name="Skaloud P."/>
            <person name="Haon M."/>
            <person name="Grisel S."/>
            <person name="Petersen M."/>
            <person name="Berrin J.G."/>
            <person name="Delaux P.M."/>
            <person name="Dal Grande F."/>
            <person name="Keller J."/>
        </authorList>
    </citation>
    <scope>NUCLEOTIDE SEQUENCE [LARGE SCALE GENOMIC DNA]</scope>
    <source>
        <strain evidence="1 2">SAG 2043</strain>
    </source>
</reference>
<protein>
    <submittedName>
        <fullName evidence="1">Uncharacterized protein</fullName>
    </submittedName>
</protein>
<name>A0AAW1PKE2_9CHLO</name>
<sequence>MDDEYRTRMLGDGIAEHDWAAFAMHFGRFQGAGDGVRRKYWSLQHGYAGDGVEGGKTPCHYSNIPFKLMVATALERLPGRVGTLKEIQETIASAYKSDLNWAVRKGRKTEPMWHNNCKASGNALLTMGTAHHTRAQA</sequence>
<dbReference type="EMBL" id="JALJOR010000010">
    <property type="protein sequence ID" value="KAK9809946.1"/>
    <property type="molecule type" value="Genomic_DNA"/>
</dbReference>
<gene>
    <name evidence="1" type="ORF">WJX72_002253</name>
</gene>
<comment type="caution">
    <text evidence="1">The sequence shown here is derived from an EMBL/GenBank/DDBJ whole genome shotgun (WGS) entry which is preliminary data.</text>
</comment>
<proteinExistence type="predicted"/>